<organism evidence="1">
    <name type="scientific">bioreactor metagenome</name>
    <dbReference type="NCBI Taxonomy" id="1076179"/>
    <lineage>
        <taxon>unclassified sequences</taxon>
        <taxon>metagenomes</taxon>
        <taxon>ecological metagenomes</taxon>
    </lineage>
</organism>
<accession>A0A645IX00</accession>
<dbReference type="AlphaFoldDB" id="A0A645IX00"/>
<protein>
    <submittedName>
        <fullName evidence="1">Uncharacterized protein</fullName>
    </submittedName>
</protein>
<reference evidence="1" key="1">
    <citation type="submission" date="2019-08" db="EMBL/GenBank/DDBJ databases">
        <authorList>
            <person name="Kucharzyk K."/>
            <person name="Murdoch R.W."/>
            <person name="Higgins S."/>
            <person name="Loffler F."/>
        </authorList>
    </citation>
    <scope>NUCLEOTIDE SEQUENCE</scope>
</reference>
<sequence>MGTKKNLPQVLLQILQGFPRFKLSIDTVNKSMTPEFFHIENLGEFHKSQFVAEVYRNDGFLRITCWITFLRHFQYLLNAAEGGFYPLLVNRL</sequence>
<dbReference type="EMBL" id="VSSQ01125725">
    <property type="protein sequence ID" value="MPN55945.1"/>
    <property type="molecule type" value="Genomic_DNA"/>
</dbReference>
<gene>
    <name evidence="1" type="ORF">SDC9_203629</name>
</gene>
<comment type="caution">
    <text evidence="1">The sequence shown here is derived from an EMBL/GenBank/DDBJ whole genome shotgun (WGS) entry which is preliminary data.</text>
</comment>
<name>A0A645IX00_9ZZZZ</name>
<proteinExistence type="predicted"/>
<evidence type="ECO:0000313" key="1">
    <source>
        <dbReference type="EMBL" id="MPN55945.1"/>
    </source>
</evidence>